<dbReference type="InterPro" id="IPR011990">
    <property type="entry name" value="TPR-like_helical_dom_sf"/>
</dbReference>
<gene>
    <name evidence="2" type="ORF">JNW91_00390</name>
</gene>
<feature type="region of interest" description="Disordered" evidence="1">
    <location>
        <begin position="135"/>
        <end position="160"/>
    </location>
</feature>
<dbReference type="EMBL" id="JAEVHM010000001">
    <property type="protein sequence ID" value="MBM0230461.1"/>
    <property type="molecule type" value="Genomic_DNA"/>
</dbReference>
<dbReference type="SUPFAM" id="SSF48452">
    <property type="entry name" value="TPR-like"/>
    <property type="match status" value="1"/>
</dbReference>
<dbReference type="SUPFAM" id="SSF47413">
    <property type="entry name" value="lambda repressor-like DNA-binding domains"/>
    <property type="match status" value="1"/>
</dbReference>
<feature type="compositionally biased region" description="Polar residues" evidence="1">
    <location>
        <begin position="150"/>
        <end position="160"/>
    </location>
</feature>
<organism evidence="2 3">
    <name type="scientific">Micromonospora parastrephiae</name>
    <dbReference type="NCBI Taxonomy" id="2806101"/>
    <lineage>
        <taxon>Bacteria</taxon>
        <taxon>Bacillati</taxon>
        <taxon>Actinomycetota</taxon>
        <taxon>Actinomycetes</taxon>
        <taxon>Micromonosporales</taxon>
        <taxon>Micromonosporaceae</taxon>
        <taxon>Micromonospora</taxon>
    </lineage>
</organism>
<sequence>MVDSDEIRSAWRDLGRTLAKLRIAAGHTQHGFAGLIQYGRSSVANTETGRQQPDRAFWMRCDAILDAEGALVKAYDTIIVHARQQRRASALRAAAPFAPGLAQAEPNHDESATDRESDSARMGLMSFVPDLAEFGDDPWQKVHPDKNRATPLSSEPSGSVSPALVPHWMGMLRILAASHDAFGPRRIHDVARGELAIIHRHGTSAEGQTLRELQRVEARWAEFASWTADNLGDGQDASYWLRRSLSLARDAGDDRMACYVLMRQAQRAAERHNVPRALTLAQASASSPNLAARDRALCAVRQAQANALAGKAAECWTALRTAQQLAAIAEDHDDPEVIGQHCGPAYVTAHVGQCHLLLGKPGRAAGILEEILRHWPSTYRQDEGMTRTWLATAYALLSRIEEAAEQAEKVLNLATETGSIRLTQALRRVDAELAGYRSDPAVHVFRARYALATQISGRLGP</sequence>
<dbReference type="InterPro" id="IPR010982">
    <property type="entry name" value="Lambda_DNA-bd_dom_sf"/>
</dbReference>
<comment type="caution">
    <text evidence="2">The sequence shown here is derived from an EMBL/GenBank/DDBJ whole genome shotgun (WGS) entry which is preliminary data.</text>
</comment>
<dbReference type="Pfam" id="PF13560">
    <property type="entry name" value="HTH_31"/>
    <property type="match status" value="1"/>
</dbReference>
<feature type="compositionally biased region" description="Basic and acidic residues" evidence="1">
    <location>
        <begin position="106"/>
        <end position="118"/>
    </location>
</feature>
<accession>A0ABS1XMH3</accession>
<dbReference type="CDD" id="cd00093">
    <property type="entry name" value="HTH_XRE"/>
    <property type="match status" value="1"/>
</dbReference>
<evidence type="ECO:0000256" key="1">
    <source>
        <dbReference type="SAM" id="MobiDB-lite"/>
    </source>
</evidence>
<dbReference type="RefSeq" id="WP_203172937.1">
    <property type="nucleotide sequence ID" value="NZ_JAEVHM010000001.1"/>
</dbReference>
<dbReference type="Gene3D" id="1.25.40.10">
    <property type="entry name" value="Tetratricopeptide repeat domain"/>
    <property type="match status" value="1"/>
</dbReference>
<feature type="compositionally biased region" description="Basic and acidic residues" evidence="1">
    <location>
        <begin position="138"/>
        <end position="148"/>
    </location>
</feature>
<feature type="region of interest" description="Disordered" evidence="1">
    <location>
        <begin position="99"/>
        <end position="118"/>
    </location>
</feature>
<keyword evidence="3" id="KW-1185">Reference proteome</keyword>
<reference evidence="2 3" key="1">
    <citation type="submission" date="2021-01" db="EMBL/GenBank/DDBJ databases">
        <title>Draft genome sequence of Micromonospora sp. strain STR1_7.</title>
        <authorList>
            <person name="Karlyshev A."/>
            <person name="Jawad R."/>
        </authorList>
    </citation>
    <scope>NUCLEOTIDE SEQUENCE [LARGE SCALE GENOMIC DNA]</scope>
    <source>
        <strain evidence="2 3">STR1-7</strain>
    </source>
</reference>
<protein>
    <submittedName>
        <fullName evidence="2">Helix-turn-helix domain-containing protein</fullName>
    </submittedName>
</protein>
<dbReference type="Gene3D" id="1.10.260.40">
    <property type="entry name" value="lambda repressor-like DNA-binding domains"/>
    <property type="match status" value="1"/>
</dbReference>
<evidence type="ECO:0000313" key="3">
    <source>
        <dbReference type="Proteomes" id="UP000601027"/>
    </source>
</evidence>
<evidence type="ECO:0000313" key="2">
    <source>
        <dbReference type="EMBL" id="MBM0230461.1"/>
    </source>
</evidence>
<dbReference type="Proteomes" id="UP000601027">
    <property type="component" value="Unassembled WGS sequence"/>
</dbReference>
<proteinExistence type="predicted"/>
<name>A0ABS1XMH3_9ACTN</name>
<dbReference type="InterPro" id="IPR001387">
    <property type="entry name" value="Cro/C1-type_HTH"/>
</dbReference>